<evidence type="ECO:0000313" key="5">
    <source>
        <dbReference type="EMBL" id="KAJ7670264.1"/>
    </source>
</evidence>
<dbReference type="PROSITE" id="PS51421">
    <property type="entry name" value="RAS"/>
    <property type="match status" value="1"/>
</dbReference>
<organism evidence="5 6">
    <name type="scientific">Mycena rosella</name>
    <name type="common">Pink bonnet</name>
    <name type="synonym">Agaricus rosellus</name>
    <dbReference type="NCBI Taxonomy" id="1033263"/>
    <lineage>
        <taxon>Eukaryota</taxon>
        <taxon>Fungi</taxon>
        <taxon>Dikarya</taxon>
        <taxon>Basidiomycota</taxon>
        <taxon>Agaricomycotina</taxon>
        <taxon>Agaricomycetes</taxon>
        <taxon>Agaricomycetidae</taxon>
        <taxon>Agaricales</taxon>
        <taxon>Marasmiineae</taxon>
        <taxon>Mycenaceae</taxon>
        <taxon>Mycena</taxon>
    </lineage>
</organism>
<dbReference type="SMART" id="SM00175">
    <property type="entry name" value="RAB"/>
    <property type="match status" value="1"/>
</dbReference>
<dbReference type="InterPro" id="IPR027417">
    <property type="entry name" value="P-loop_NTPase"/>
</dbReference>
<evidence type="ECO:0000256" key="2">
    <source>
        <dbReference type="ARBA" id="ARBA00011984"/>
    </source>
</evidence>
<sequence length="194" mass="21643">MDFINVAILGDVTRVCVSWNGYEYINSSRWVVPLKSTVEPNYNTLYFGPGIRSNWDYEPHRKIIEVDARKCFVRVDKHEHNPSDGNAFILVYSVASRSSFARLETLYRAAQKNRQSTPNAVVGNQCDVDEERRQMSTEEGEVAARALGSEFAETSANTGEGVEGVIWGLVRARRALREGRAGGKTLARKRAGGT</sequence>
<comment type="similarity">
    <text evidence="1">Belongs to the small GTPase superfamily. Ras family.</text>
</comment>
<dbReference type="GO" id="GO:0005525">
    <property type="term" value="F:GTP binding"/>
    <property type="evidence" value="ECO:0007669"/>
    <property type="project" value="InterPro"/>
</dbReference>
<dbReference type="SMART" id="SM00173">
    <property type="entry name" value="RAS"/>
    <property type="match status" value="1"/>
</dbReference>
<dbReference type="EC" id="3.6.5.2" evidence="2"/>
<reference evidence="5" key="1">
    <citation type="submission" date="2023-03" db="EMBL/GenBank/DDBJ databases">
        <title>Massive genome expansion in bonnet fungi (Mycena s.s.) driven by repeated elements and novel gene families across ecological guilds.</title>
        <authorList>
            <consortium name="Lawrence Berkeley National Laboratory"/>
            <person name="Harder C.B."/>
            <person name="Miyauchi S."/>
            <person name="Viragh M."/>
            <person name="Kuo A."/>
            <person name="Thoen E."/>
            <person name="Andreopoulos B."/>
            <person name="Lu D."/>
            <person name="Skrede I."/>
            <person name="Drula E."/>
            <person name="Henrissat B."/>
            <person name="Morin E."/>
            <person name="Kohler A."/>
            <person name="Barry K."/>
            <person name="LaButti K."/>
            <person name="Morin E."/>
            <person name="Salamov A."/>
            <person name="Lipzen A."/>
            <person name="Mereny Z."/>
            <person name="Hegedus B."/>
            <person name="Baldrian P."/>
            <person name="Stursova M."/>
            <person name="Weitz H."/>
            <person name="Taylor A."/>
            <person name="Grigoriev I.V."/>
            <person name="Nagy L.G."/>
            <person name="Martin F."/>
            <person name="Kauserud H."/>
        </authorList>
    </citation>
    <scope>NUCLEOTIDE SEQUENCE</scope>
    <source>
        <strain evidence="5">CBHHK067</strain>
    </source>
</reference>
<evidence type="ECO:0000313" key="6">
    <source>
        <dbReference type="Proteomes" id="UP001221757"/>
    </source>
</evidence>
<dbReference type="PANTHER" id="PTHR45704">
    <property type="entry name" value="RAS-LIKE FAMILY MEMBER 11"/>
    <property type="match status" value="1"/>
</dbReference>
<dbReference type="EMBL" id="JARKIE010000183">
    <property type="protein sequence ID" value="KAJ7670264.1"/>
    <property type="molecule type" value="Genomic_DNA"/>
</dbReference>
<dbReference type="PROSITE" id="PS51419">
    <property type="entry name" value="RAB"/>
    <property type="match status" value="1"/>
</dbReference>
<evidence type="ECO:0000256" key="1">
    <source>
        <dbReference type="ARBA" id="ARBA00008344"/>
    </source>
</evidence>
<gene>
    <name evidence="5" type="ORF">B0H17DRAFT_205090</name>
</gene>
<evidence type="ECO:0000256" key="3">
    <source>
        <dbReference type="ARBA" id="ARBA00022801"/>
    </source>
</evidence>
<keyword evidence="3" id="KW-0378">Hydrolase</keyword>
<evidence type="ECO:0000256" key="4">
    <source>
        <dbReference type="ARBA" id="ARBA00048098"/>
    </source>
</evidence>
<dbReference type="InterPro" id="IPR001806">
    <property type="entry name" value="Small_GTPase"/>
</dbReference>
<dbReference type="AlphaFoldDB" id="A0AAD7G631"/>
<dbReference type="SUPFAM" id="SSF52540">
    <property type="entry name" value="P-loop containing nucleoside triphosphate hydrolases"/>
    <property type="match status" value="1"/>
</dbReference>
<dbReference type="GO" id="GO:0003925">
    <property type="term" value="F:G protein activity"/>
    <property type="evidence" value="ECO:0007669"/>
    <property type="project" value="UniProtKB-EC"/>
</dbReference>
<proteinExistence type="inferred from homology"/>
<comment type="caution">
    <text evidence="5">The sequence shown here is derived from an EMBL/GenBank/DDBJ whole genome shotgun (WGS) entry which is preliminary data.</text>
</comment>
<dbReference type="Proteomes" id="UP001221757">
    <property type="component" value="Unassembled WGS sequence"/>
</dbReference>
<comment type="catalytic activity">
    <reaction evidence="4">
        <text>GTP + H2O = GDP + phosphate + H(+)</text>
        <dbReference type="Rhea" id="RHEA:19669"/>
        <dbReference type="ChEBI" id="CHEBI:15377"/>
        <dbReference type="ChEBI" id="CHEBI:15378"/>
        <dbReference type="ChEBI" id="CHEBI:37565"/>
        <dbReference type="ChEBI" id="CHEBI:43474"/>
        <dbReference type="ChEBI" id="CHEBI:58189"/>
        <dbReference type="EC" id="3.6.5.2"/>
    </reaction>
</comment>
<keyword evidence="6" id="KW-1185">Reference proteome</keyword>
<name>A0AAD7G631_MYCRO</name>
<dbReference type="Pfam" id="PF00071">
    <property type="entry name" value="Ras"/>
    <property type="match status" value="1"/>
</dbReference>
<accession>A0AAD7G631</accession>
<dbReference type="Gene3D" id="3.40.50.300">
    <property type="entry name" value="P-loop containing nucleotide triphosphate hydrolases"/>
    <property type="match status" value="1"/>
</dbReference>
<protein>
    <recommendedName>
        <fullName evidence="2">small monomeric GTPase</fullName>
        <ecNumber evidence="2">3.6.5.2</ecNumber>
    </recommendedName>
</protein>
<dbReference type="InterPro" id="IPR051065">
    <property type="entry name" value="Ras-related_GTPase"/>
</dbReference>